<feature type="domain" description="Tle cognate immunity protein 4 C-terminal" evidence="1">
    <location>
        <begin position="150"/>
        <end position="308"/>
    </location>
</feature>
<gene>
    <name evidence="3" type="ORF">ACFOPH_04950</name>
</gene>
<dbReference type="Pfam" id="PF18443">
    <property type="entry name" value="Tli4_N"/>
    <property type="match status" value="1"/>
</dbReference>
<organism evidence="3 4">
    <name type="scientific">Massilia haematophila</name>
    <dbReference type="NCBI Taxonomy" id="457923"/>
    <lineage>
        <taxon>Bacteria</taxon>
        <taxon>Pseudomonadati</taxon>
        <taxon>Pseudomonadota</taxon>
        <taxon>Betaproteobacteria</taxon>
        <taxon>Burkholderiales</taxon>
        <taxon>Oxalobacteraceae</taxon>
        <taxon>Telluria group</taxon>
        <taxon>Massilia</taxon>
    </lineage>
</organism>
<comment type="caution">
    <text evidence="3">The sequence shown here is derived from an EMBL/GenBank/DDBJ whole genome shotgun (WGS) entry which is preliminary data.</text>
</comment>
<dbReference type="Proteomes" id="UP001595665">
    <property type="component" value="Unassembled WGS sequence"/>
</dbReference>
<accession>A0ABV7PHR6</accession>
<sequence length="339" mass="37281">MTDKTKTVCVGRFLIALPEDAKFTLKMANLDGFDVTRQSETAEQFARWLFERETKLGATLNMLGHGNVELGKEIRGPDFSGKIFVHSRYRSYDVQDDRRVYHESVTIEGHLNKNGQTYSFHSGGDQPGRIAVAASMMRQLVSLRQDEWSTAPGFCLDGALIAGTGGKERHESVTMFASLPRHPDLALAFWMNTGLHEGKGLLERDAASTDAFTRARSQTLRAGTRTIRNLEGEEVGVRTIEMNFTTNFSFAWETRGSENNILVPRLLLELDSGVSPRAGGQPVQSSLSEEVVVQLWDRVLSSVRLRPTVPGKANKSSTLPLLDPAPAASTGVAAYPAAR</sequence>
<dbReference type="EMBL" id="JBHRVV010000001">
    <property type="protein sequence ID" value="MFC3457593.1"/>
    <property type="molecule type" value="Genomic_DNA"/>
</dbReference>
<proteinExistence type="predicted"/>
<evidence type="ECO:0000313" key="4">
    <source>
        <dbReference type="Proteomes" id="UP001595665"/>
    </source>
</evidence>
<protein>
    <submittedName>
        <fullName evidence="3">T6SS immunity protein Tli4 family protein</fullName>
    </submittedName>
</protein>
<feature type="domain" description="Tle cognate immunity protein 4 N-terminal" evidence="2">
    <location>
        <begin position="6"/>
        <end position="116"/>
    </location>
</feature>
<name>A0ABV7PHR6_9BURK</name>
<keyword evidence="4" id="KW-1185">Reference proteome</keyword>
<dbReference type="RefSeq" id="WP_379733916.1">
    <property type="nucleotide sequence ID" value="NZ_JBHRVV010000001.1"/>
</dbReference>
<dbReference type="InterPro" id="IPR040761">
    <property type="entry name" value="Tli4_N"/>
</dbReference>
<evidence type="ECO:0000313" key="3">
    <source>
        <dbReference type="EMBL" id="MFC3457593.1"/>
    </source>
</evidence>
<evidence type="ECO:0000259" key="1">
    <source>
        <dbReference type="Pfam" id="PF18426"/>
    </source>
</evidence>
<dbReference type="Pfam" id="PF18426">
    <property type="entry name" value="Tli4_C"/>
    <property type="match status" value="1"/>
</dbReference>
<dbReference type="InterPro" id="IPR041290">
    <property type="entry name" value="Tli4_C"/>
</dbReference>
<reference evidence="4" key="1">
    <citation type="journal article" date="2019" name="Int. J. Syst. Evol. Microbiol.">
        <title>The Global Catalogue of Microorganisms (GCM) 10K type strain sequencing project: providing services to taxonomists for standard genome sequencing and annotation.</title>
        <authorList>
            <consortium name="The Broad Institute Genomics Platform"/>
            <consortium name="The Broad Institute Genome Sequencing Center for Infectious Disease"/>
            <person name="Wu L."/>
            <person name="Ma J."/>
        </authorList>
    </citation>
    <scope>NUCLEOTIDE SEQUENCE [LARGE SCALE GENOMIC DNA]</scope>
    <source>
        <strain evidence="4">CCM 7480</strain>
    </source>
</reference>
<evidence type="ECO:0000259" key="2">
    <source>
        <dbReference type="Pfam" id="PF18443"/>
    </source>
</evidence>